<comment type="subcellular location">
    <subcellularLocation>
        <location evidence="1">Membrane</location>
        <topology evidence="1">Single-pass membrane protein</topology>
    </subcellularLocation>
</comment>
<evidence type="ECO:0000256" key="2">
    <source>
        <dbReference type="ARBA" id="ARBA00022692"/>
    </source>
</evidence>
<reference evidence="9" key="2">
    <citation type="submission" date="2020-08" db="EMBL/GenBank/DDBJ databases">
        <title>Plant Genome Project.</title>
        <authorList>
            <person name="Zhang R.-G."/>
        </authorList>
    </citation>
    <scope>NUCLEOTIDE SEQUENCE</scope>
    <source>
        <strain evidence="9">Huo1</strain>
        <tissue evidence="9">Leaf</tissue>
    </source>
</reference>
<sequence length="329" mass="36854">MEDLHRILELAGLTVFLLIGRLTCADADRSPSRPLCVLDSLKDSFFAPRSDVCYISRDRFSHPVGVIEGPTVTMNSTLKGNEVALQKALHMVHKNENDYASVLFYSARCPFSGTFRPKLSVLSSIYPSIPHFAIKESSVRPSILSKYGVYGFPTLILLNSTMRMRYQGSRTLESLIAFYGDVTGLKTSSADPVYLEKIGCSGSDERHNTHQEMCPFPWARSPENLLQQETYLALATIFVIMRLLYCTFPTLHRYGQLAWRRYIINASFSSLWEHSVVHINRLLQLFKSLNEPGKKSNLQEGAKNAKAWASKSLATVSFGDASSSHSNAQ</sequence>
<dbReference type="Gene3D" id="3.40.30.10">
    <property type="entry name" value="Glutaredoxin"/>
    <property type="match status" value="1"/>
</dbReference>
<dbReference type="Proteomes" id="UP000298416">
    <property type="component" value="Unassembled WGS sequence"/>
</dbReference>
<comment type="caution">
    <text evidence="9">The sequence shown here is derived from an EMBL/GenBank/DDBJ whole genome shotgun (WGS) entry which is preliminary data.</text>
</comment>
<dbReference type="SUPFAM" id="SSF52833">
    <property type="entry name" value="Thioredoxin-like"/>
    <property type="match status" value="1"/>
</dbReference>
<keyword evidence="6" id="KW-0325">Glycoprotein</keyword>
<dbReference type="AlphaFoldDB" id="A0A8X9ACJ2"/>
<dbReference type="PANTHER" id="PTHR46854:SF1">
    <property type="entry name" value="5'-ADENYLYLSULFATE REDUCTASE-LIKE 4-RELATED"/>
    <property type="match status" value="1"/>
</dbReference>
<evidence type="ECO:0000256" key="5">
    <source>
        <dbReference type="ARBA" id="ARBA00023136"/>
    </source>
</evidence>
<dbReference type="InterPro" id="IPR036249">
    <property type="entry name" value="Thioredoxin-like_sf"/>
</dbReference>
<evidence type="ECO:0000313" key="9">
    <source>
        <dbReference type="EMBL" id="KAG6434804.1"/>
    </source>
</evidence>
<keyword evidence="2" id="KW-0812">Transmembrane</keyword>
<evidence type="ECO:0000256" key="6">
    <source>
        <dbReference type="ARBA" id="ARBA00023180"/>
    </source>
</evidence>
<accession>A0A8X9ACJ2</accession>
<evidence type="ECO:0000256" key="4">
    <source>
        <dbReference type="ARBA" id="ARBA00022989"/>
    </source>
</evidence>
<feature type="domain" description="Thioredoxin" evidence="8">
    <location>
        <begin position="63"/>
        <end position="184"/>
    </location>
</feature>
<keyword evidence="4" id="KW-1133">Transmembrane helix</keyword>
<name>A0A8X9ACJ2_SALSN</name>
<dbReference type="PROSITE" id="PS51352">
    <property type="entry name" value="THIOREDOXIN_2"/>
    <property type="match status" value="1"/>
</dbReference>
<evidence type="ECO:0000259" key="8">
    <source>
        <dbReference type="PROSITE" id="PS51352"/>
    </source>
</evidence>
<reference evidence="9" key="1">
    <citation type="submission" date="2018-01" db="EMBL/GenBank/DDBJ databases">
        <authorList>
            <person name="Mao J.F."/>
        </authorList>
    </citation>
    <scope>NUCLEOTIDE SEQUENCE</scope>
    <source>
        <strain evidence="9">Huo1</strain>
        <tissue evidence="9">Leaf</tissue>
    </source>
</reference>
<proteinExistence type="predicted"/>
<evidence type="ECO:0000256" key="1">
    <source>
        <dbReference type="ARBA" id="ARBA00004167"/>
    </source>
</evidence>
<keyword evidence="5" id="KW-0472">Membrane</keyword>
<dbReference type="CDD" id="cd02999">
    <property type="entry name" value="PDI_a_ERp44_like"/>
    <property type="match status" value="1"/>
</dbReference>
<feature type="chain" id="PRO_5036470548" description="Thioredoxin domain-containing protein" evidence="7">
    <location>
        <begin position="28"/>
        <end position="329"/>
    </location>
</feature>
<dbReference type="InterPro" id="IPR013766">
    <property type="entry name" value="Thioredoxin_domain"/>
</dbReference>
<dbReference type="GO" id="GO:0016020">
    <property type="term" value="C:membrane"/>
    <property type="evidence" value="ECO:0007669"/>
    <property type="project" value="UniProtKB-SubCell"/>
</dbReference>
<dbReference type="InterPro" id="IPR044606">
    <property type="entry name" value="APRL4/6"/>
</dbReference>
<dbReference type="PANTHER" id="PTHR46854">
    <property type="entry name" value="5'-ADENYLYLSULFATE REDUCTASE-LIKE 4-RELATED"/>
    <property type="match status" value="1"/>
</dbReference>
<keyword evidence="10" id="KW-1185">Reference proteome</keyword>
<protein>
    <recommendedName>
        <fullName evidence="8">Thioredoxin domain-containing protein</fullName>
    </recommendedName>
</protein>
<keyword evidence="3 7" id="KW-0732">Signal</keyword>
<dbReference type="EMBL" id="PNBA02000002">
    <property type="protein sequence ID" value="KAG6434804.1"/>
    <property type="molecule type" value="Genomic_DNA"/>
</dbReference>
<organism evidence="9">
    <name type="scientific">Salvia splendens</name>
    <name type="common">Scarlet sage</name>
    <dbReference type="NCBI Taxonomy" id="180675"/>
    <lineage>
        <taxon>Eukaryota</taxon>
        <taxon>Viridiplantae</taxon>
        <taxon>Streptophyta</taxon>
        <taxon>Embryophyta</taxon>
        <taxon>Tracheophyta</taxon>
        <taxon>Spermatophyta</taxon>
        <taxon>Magnoliopsida</taxon>
        <taxon>eudicotyledons</taxon>
        <taxon>Gunneridae</taxon>
        <taxon>Pentapetalae</taxon>
        <taxon>asterids</taxon>
        <taxon>lamiids</taxon>
        <taxon>Lamiales</taxon>
        <taxon>Lamiaceae</taxon>
        <taxon>Nepetoideae</taxon>
        <taxon>Mentheae</taxon>
        <taxon>Salviinae</taxon>
        <taxon>Salvia</taxon>
        <taxon>Salvia subgen. Calosphace</taxon>
        <taxon>core Calosphace</taxon>
    </lineage>
</organism>
<evidence type="ECO:0000313" key="10">
    <source>
        <dbReference type="Proteomes" id="UP000298416"/>
    </source>
</evidence>
<feature type="signal peptide" evidence="7">
    <location>
        <begin position="1"/>
        <end position="27"/>
    </location>
</feature>
<evidence type="ECO:0000256" key="3">
    <source>
        <dbReference type="ARBA" id="ARBA00022729"/>
    </source>
</evidence>
<evidence type="ECO:0000256" key="7">
    <source>
        <dbReference type="SAM" id="SignalP"/>
    </source>
</evidence>
<gene>
    <name evidence="9" type="ORF">SASPL_106447</name>
</gene>